<sequence length="681" mass="77613">MLTRIELKMKNTHIFKGIGLSVLLLASVSCSEDFLEEQPLSFLSPENTYRDAAGLQTALDAGLQGVMSQWNGDTRELMFNSNMSDASVVSATDKPDAFVDLRTYATPTNSRNNDAGRARSFYADNYNHIKKANTVIDYIDLPEWPDGVNDPERNHLLGSAYFLRAFFYMQLTMDFGNVAFPLNVVSEARRDFKAFNMQGIWDQMITDLEFAVQWVKPKSQLPVGQAPKDAVRILLAKYYMLNERFADAEQLMDDVINGGESQLFTDDMIPSGVTEVEVANTNNPNTGNPLPGRSGYAPVDAVNYLHMDRGAQKTSNPEGIWLVVNEPFVLGTQGRSARIRAWGPNFVSTNLGVWEPGTTRIGTDVQQSTSDERGRMMKKWGRGQGFARPTNYSQYEIWNFKGTFDEQDYRHKDLNWFEMEDVLYDNPSLQDDGSPYYMQPLRLYDDNGNLTCQDTIRCWYGYPRYKFYSVNQESRPDRQDGGKMDMYIMRIAEAYLVRAEARFWQDNLAGAAEDINTIRQRANAIHMYTIADMQTEGIGAVLDERNRELFGEEYRHDELVRISVILAKTGKMAYNGKTYSISGNDIEESLSANSFYYDRMMEKNNFFRDEVPWATYNTTRYTMDPHHVFWPVYQPYLVGNVEATLNQTTGYNGAEDNIEPLNHVVQPAGAPNEDPMRAIGE</sequence>
<dbReference type="AlphaFoldDB" id="A0A1M7KAP6"/>
<dbReference type="EMBL" id="FRCY01000002">
    <property type="protein sequence ID" value="SHM62251.1"/>
    <property type="molecule type" value="Genomic_DNA"/>
</dbReference>
<dbReference type="SUPFAM" id="SSF48452">
    <property type="entry name" value="TPR-like"/>
    <property type="match status" value="1"/>
</dbReference>
<dbReference type="Proteomes" id="UP000184513">
    <property type="component" value="Unassembled WGS sequence"/>
</dbReference>
<dbReference type="Gene3D" id="1.25.40.390">
    <property type="match status" value="1"/>
</dbReference>
<name>A0A1M7KAP6_9BACT</name>
<evidence type="ECO:0000256" key="5">
    <source>
        <dbReference type="ARBA" id="ARBA00023237"/>
    </source>
</evidence>
<keyword evidence="3" id="KW-0732">Signal</keyword>
<evidence type="ECO:0000256" key="4">
    <source>
        <dbReference type="ARBA" id="ARBA00023136"/>
    </source>
</evidence>
<organism evidence="8 9">
    <name type="scientific">Cyclobacterium lianum</name>
    <dbReference type="NCBI Taxonomy" id="388280"/>
    <lineage>
        <taxon>Bacteria</taxon>
        <taxon>Pseudomonadati</taxon>
        <taxon>Bacteroidota</taxon>
        <taxon>Cytophagia</taxon>
        <taxon>Cytophagales</taxon>
        <taxon>Cyclobacteriaceae</taxon>
        <taxon>Cyclobacterium</taxon>
    </lineage>
</organism>
<protein>
    <submittedName>
        <fullName evidence="8">Starch-binding associating with outer membrane</fullName>
    </submittedName>
</protein>
<comment type="subcellular location">
    <subcellularLocation>
        <location evidence="1">Cell outer membrane</location>
    </subcellularLocation>
</comment>
<comment type="similarity">
    <text evidence="2">Belongs to the SusD family.</text>
</comment>
<feature type="domain" description="RagB/SusD" evidence="6">
    <location>
        <begin position="398"/>
        <end position="651"/>
    </location>
</feature>
<proteinExistence type="inferred from homology"/>
<accession>A0A1M7KAP6</accession>
<feature type="domain" description="SusD-like N-terminal" evidence="7">
    <location>
        <begin position="33"/>
        <end position="239"/>
    </location>
</feature>
<dbReference type="GO" id="GO:0009279">
    <property type="term" value="C:cell outer membrane"/>
    <property type="evidence" value="ECO:0007669"/>
    <property type="project" value="UniProtKB-SubCell"/>
</dbReference>
<evidence type="ECO:0000256" key="1">
    <source>
        <dbReference type="ARBA" id="ARBA00004442"/>
    </source>
</evidence>
<keyword evidence="4" id="KW-0472">Membrane</keyword>
<keyword evidence="5" id="KW-0998">Cell outer membrane</keyword>
<evidence type="ECO:0000313" key="9">
    <source>
        <dbReference type="Proteomes" id="UP000184513"/>
    </source>
</evidence>
<dbReference type="Pfam" id="PF07980">
    <property type="entry name" value="SusD_RagB"/>
    <property type="match status" value="1"/>
</dbReference>
<dbReference type="Pfam" id="PF14322">
    <property type="entry name" value="SusD-like_3"/>
    <property type="match status" value="1"/>
</dbReference>
<evidence type="ECO:0000313" key="8">
    <source>
        <dbReference type="EMBL" id="SHM62251.1"/>
    </source>
</evidence>
<evidence type="ECO:0000256" key="2">
    <source>
        <dbReference type="ARBA" id="ARBA00006275"/>
    </source>
</evidence>
<dbReference type="InterPro" id="IPR033985">
    <property type="entry name" value="SusD-like_N"/>
</dbReference>
<dbReference type="OrthoDB" id="906516at2"/>
<evidence type="ECO:0000259" key="7">
    <source>
        <dbReference type="Pfam" id="PF14322"/>
    </source>
</evidence>
<dbReference type="PROSITE" id="PS51257">
    <property type="entry name" value="PROKAR_LIPOPROTEIN"/>
    <property type="match status" value="1"/>
</dbReference>
<evidence type="ECO:0000259" key="6">
    <source>
        <dbReference type="Pfam" id="PF07980"/>
    </source>
</evidence>
<keyword evidence="9" id="KW-1185">Reference proteome</keyword>
<dbReference type="STRING" id="388280.SAMN04488057_102365"/>
<dbReference type="InterPro" id="IPR012944">
    <property type="entry name" value="SusD_RagB_dom"/>
</dbReference>
<gene>
    <name evidence="8" type="ORF">SAMN04488057_102365</name>
</gene>
<dbReference type="InterPro" id="IPR011990">
    <property type="entry name" value="TPR-like_helical_dom_sf"/>
</dbReference>
<evidence type="ECO:0000256" key="3">
    <source>
        <dbReference type="ARBA" id="ARBA00022729"/>
    </source>
</evidence>
<reference evidence="8 9" key="1">
    <citation type="submission" date="2016-11" db="EMBL/GenBank/DDBJ databases">
        <authorList>
            <person name="Jaros S."/>
            <person name="Januszkiewicz K."/>
            <person name="Wedrychowicz H."/>
        </authorList>
    </citation>
    <scope>NUCLEOTIDE SEQUENCE [LARGE SCALE GENOMIC DNA]</scope>
    <source>
        <strain evidence="8 9">CGMCC 1.6102</strain>
    </source>
</reference>